<feature type="binding site" evidence="15">
    <location>
        <position position="466"/>
    </location>
    <ligand>
        <name>Mg(2+)</name>
        <dbReference type="ChEBI" id="CHEBI:18420"/>
        <note>shared with alpha subunit</note>
    </ligand>
</feature>
<evidence type="ECO:0000256" key="3">
    <source>
        <dbReference type="ARBA" id="ARBA00011209"/>
    </source>
</evidence>
<name>A0A9D1L0I3_9FIRM</name>
<dbReference type="GO" id="GO:0005524">
    <property type="term" value="F:ATP binding"/>
    <property type="evidence" value="ECO:0007669"/>
    <property type="project" value="UniProtKB-UniRule"/>
</dbReference>
<dbReference type="SUPFAM" id="SSF54991">
    <property type="entry name" value="Anticodon-binding domain of PheRS"/>
    <property type="match status" value="1"/>
</dbReference>
<evidence type="ECO:0000259" key="19">
    <source>
        <dbReference type="PROSITE" id="PS51483"/>
    </source>
</evidence>
<evidence type="ECO:0000259" key="18">
    <source>
        <dbReference type="PROSITE" id="PS51447"/>
    </source>
</evidence>
<dbReference type="PANTHER" id="PTHR10947">
    <property type="entry name" value="PHENYLALANYL-TRNA SYNTHETASE BETA CHAIN AND LEUCINE-RICH REPEAT-CONTAINING PROTEIN 47"/>
    <property type="match status" value="1"/>
</dbReference>
<dbReference type="Gene3D" id="2.40.50.140">
    <property type="entry name" value="Nucleic acid-binding proteins"/>
    <property type="match status" value="1"/>
</dbReference>
<feature type="domain" description="FDX-ACB" evidence="18">
    <location>
        <begin position="702"/>
        <end position="795"/>
    </location>
</feature>
<dbReference type="Pfam" id="PF17759">
    <property type="entry name" value="tRNA_synthFbeta"/>
    <property type="match status" value="1"/>
</dbReference>
<dbReference type="SMART" id="SM00896">
    <property type="entry name" value="FDX-ACB"/>
    <property type="match status" value="1"/>
</dbReference>
<dbReference type="InterPro" id="IPR045864">
    <property type="entry name" value="aa-tRNA-synth_II/BPL/LPL"/>
</dbReference>
<evidence type="ECO:0000313" key="20">
    <source>
        <dbReference type="EMBL" id="HIU13794.1"/>
    </source>
</evidence>
<comment type="cofactor">
    <cofactor evidence="15">
        <name>Mg(2+)</name>
        <dbReference type="ChEBI" id="CHEBI:18420"/>
    </cofactor>
    <text evidence="15">Binds 2 magnesium ions per tetramer.</text>
</comment>
<dbReference type="FunFam" id="3.30.56.10:FF:000002">
    <property type="entry name" value="Phenylalanine--tRNA ligase beta subunit"/>
    <property type="match status" value="1"/>
</dbReference>
<dbReference type="GO" id="GO:0009328">
    <property type="term" value="C:phenylalanine-tRNA ligase complex"/>
    <property type="evidence" value="ECO:0007669"/>
    <property type="project" value="TreeGrafter"/>
</dbReference>
<reference evidence="20" key="1">
    <citation type="submission" date="2020-10" db="EMBL/GenBank/DDBJ databases">
        <authorList>
            <person name="Gilroy R."/>
        </authorList>
    </citation>
    <scope>NUCLEOTIDE SEQUENCE</scope>
    <source>
        <strain evidence="20">CHK195-11698</strain>
    </source>
</reference>
<keyword evidence="8 15" id="KW-0547">Nucleotide-binding</keyword>
<keyword evidence="10 15" id="KW-0460">Magnesium</keyword>
<dbReference type="GO" id="GO:0004826">
    <property type="term" value="F:phenylalanine-tRNA ligase activity"/>
    <property type="evidence" value="ECO:0007669"/>
    <property type="project" value="UniProtKB-UniRule"/>
</dbReference>
<keyword evidence="12 15" id="KW-0648">Protein biosynthesis</keyword>
<dbReference type="Gene3D" id="3.30.70.380">
    <property type="entry name" value="Ferrodoxin-fold anticodon-binding domain"/>
    <property type="match status" value="1"/>
</dbReference>
<dbReference type="CDD" id="cd00769">
    <property type="entry name" value="PheRS_beta_core"/>
    <property type="match status" value="1"/>
</dbReference>
<comment type="similarity">
    <text evidence="2 15">Belongs to the phenylalanyl-tRNA synthetase beta subunit family. Type 1 subfamily.</text>
</comment>
<dbReference type="PANTHER" id="PTHR10947:SF0">
    <property type="entry name" value="PHENYLALANINE--TRNA LIGASE BETA SUBUNIT"/>
    <property type="match status" value="1"/>
</dbReference>
<dbReference type="SUPFAM" id="SSF56037">
    <property type="entry name" value="PheT/TilS domain"/>
    <property type="match status" value="1"/>
</dbReference>
<dbReference type="SUPFAM" id="SSF50249">
    <property type="entry name" value="Nucleic acid-binding proteins"/>
    <property type="match status" value="1"/>
</dbReference>
<comment type="subunit">
    <text evidence="3 15">Tetramer of two alpha and two beta subunits.</text>
</comment>
<dbReference type="GO" id="GO:0016740">
    <property type="term" value="F:transferase activity"/>
    <property type="evidence" value="ECO:0007669"/>
    <property type="project" value="UniProtKB-ARBA"/>
</dbReference>
<protein>
    <recommendedName>
        <fullName evidence="15">Phenylalanine--tRNA ligase beta subunit</fullName>
        <ecNumber evidence="15">6.1.1.20</ecNumber>
    </recommendedName>
    <alternativeName>
        <fullName evidence="15">Phenylalanyl-tRNA synthetase beta subunit</fullName>
        <shortName evidence="15">PheRS</shortName>
    </alternativeName>
</protein>
<dbReference type="InterPro" id="IPR041616">
    <property type="entry name" value="PheRS_beta_core"/>
</dbReference>
<keyword evidence="13 15" id="KW-0030">Aminoacyl-tRNA synthetase</keyword>
<dbReference type="PROSITE" id="PS50886">
    <property type="entry name" value="TRBD"/>
    <property type="match status" value="1"/>
</dbReference>
<dbReference type="Pfam" id="PF03484">
    <property type="entry name" value="B5"/>
    <property type="match status" value="1"/>
</dbReference>
<keyword evidence="5 16" id="KW-0820">tRNA-binding</keyword>
<dbReference type="InterPro" id="IPR005121">
    <property type="entry name" value="Fdx_antiC-bd"/>
</dbReference>
<comment type="caution">
    <text evidence="20">The sequence shown here is derived from an EMBL/GenBank/DDBJ whole genome shotgun (WGS) entry which is preliminary data.</text>
</comment>
<evidence type="ECO:0000256" key="14">
    <source>
        <dbReference type="ARBA" id="ARBA00049255"/>
    </source>
</evidence>
<dbReference type="FunFam" id="2.40.50.140:FF:000045">
    <property type="entry name" value="Phenylalanine--tRNA ligase beta subunit"/>
    <property type="match status" value="1"/>
</dbReference>
<evidence type="ECO:0000256" key="6">
    <source>
        <dbReference type="ARBA" id="ARBA00022598"/>
    </source>
</evidence>
<evidence type="ECO:0000256" key="4">
    <source>
        <dbReference type="ARBA" id="ARBA00022490"/>
    </source>
</evidence>
<dbReference type="Gene3D" id="3.50.40.10">
    <property type="entry name" value="Phenylalanyl-trna Synthetase, Chain B, domain 3"/>
    <property type="match status" value="1"/>
</dbReference>
<dbReference type="GO" id="GO:0140096">
    <property type="term" value="F:catalytic activity, acting on a protein"/>
    <property type="evidence" value="ECO:0007669"/>
    <property type="project" value="UniProtKB-ARBA"/>
</dbReference>
<dbReference type="Pfam" id="PF01588">
    <property type="entry name" value="tRNA_bind"/>
    <property type="match status" value="1"/>
</dbReference>
<dbReference type="InterPro" id="IPR045060">
    <property type="entry name" value="Phe-tRNA-ligase_IIc_bsu"/>
</dbReference>
<reference evidence="20" key="2">
    <citation type="journal article" date="2021" name="PeerJ">
        <title>Extensive microbial diversity within the chicken gut microbiome revealed by metagenomics and culture.</title>
        <authorList>
            <person name="Gilroy R."/>
            <person name="Ravi A."/>
            <person name="Getino M."/>
            <person name="Pursley I."/>
            <person name="Horton D.L."/>
            <person name="Alikhan N.F."/>
            <person name="Baker D."/>
            <person name="Gharbi K."/>
            <person name="Hall N."/>
            <person name="Watson M."/>
            <person name="Adriaenssens E.M."/>
            <person name="Foster-Nyarko E."/>
            <person name="Jarju S."/>
            <person name="Secka A."/>
            <person name="Antonio M."/>
            <person name="Oren A."/>
            <person name="Chaudhuri R.R."/>
            <person name="La Ragione R."/>
            <person name="Hildebrand F."/>
            <person name="Pallen M.J."/>
        </authorList>
    </citation>
    <scope>NUCLEOTIDE SEQUENCE</scope>
    <source>
        <strain evidence="20">CHK195-11698</strain>
    </source>
</reference>
<evidence type="ECO:0000256" key="16">
    <source>
        <dbReference type="PROSITE-ProRule" id="PRU00209"/>
    </source>
</evidence>
<dbReference type="Pfam" id="PF03483">
    <property type="entry name" value="B3_4"/>
    <property type="match status" value="1"/>
</dbReference>
<dbReference type="HAMAP" id="MF_00283">
    <property type="entry name" value="Phe_tRNA_synth_beta1"/>
    <property type="match status" value="1"/>
</dbReference>
<dbReference type="InterPro" id="IPR020825">
    <property type="entry name" value="Phe-tRNA_synthase-like_B3/B4"/>
</dbReference>
<dbReference type="InterPro" id="IPR005147">
    <property type="entry name" value="tRNA_synthase_B5-dom"/>
</dbReference>
<keyword evidence="4 15" id="KW-0963">Cytoplasm</keyword>
<dbReference type="Gene3D" id="3.30.930.10">
    <property type="entry name" value="Bira Bifunctional Protein, Domain 2"/>
    <property type="match status" value="1"/>
</dbReference>
<evidence type="ECO:0000256" key="15">
    <source>
        <dbReference type="HAMAP-Rule" id="MF_00283"/>
    </source>
</evidence>
<comment type="catalytic activity">
    <reaction evidence="14 15">
        <text>tRNA(Phe) + L-phenylalanine + ATP = L-phenylalanyl-tRNA(Phe) + AMP + diphosphate + H(+)</text>
        <dbReference type="Rhea" id="RHEA:19413"/>
        <dbReference type="Rhea" id="RHEA-COMP:9668"/>
        <dbReference type="Rhea" id="RHEA-COMP:9699"/>
        <dbReference type="ChEBI" id="CHEBI:15378"/>
        <dbReference type="ChEBI" id="CHEBI:30616"/>
        <dbReference type="ChEBI" id="CHEBI:33019"/>
        <dbReference type="ChEBI" id="CHEBI:58095"/>
        <dbReference type="ChEBI" id="CHEBI:78442"/>
        <dbReference type="ChEBI" id="CHEBI:78531"/>
        <dbReference type="ChEBI" id="CHEBI:456215"/>
        <dbReference type="EC" id="6.1.1.20"/>
    </reaction>
</comment>
<dbReference type="SUPFAM" id="SSF55681">
    <property type="entry name" value="Class II aaRS and biotin synthetases"/>
    <property type="match status" value="1"/>
</dbReference>
<dbReference type="EC" id="6.1.1.20" evidence="15"/>
<dbReference type="Gene3D" id="3.30.56.10">
    <property type="match status" value="2"/>
</dbReference>
<dbReference type="InterPro" id="IPR002547">
    <property type="entry name" value="tRNA-bd_dom"/>
</dbReference>
<dbReference type="AlphaFoldDB" id="A0A9D1L0I3"/>
<dbReference type="EMBL" id="DVMJ01000058">
    <property type="protein sequence ID" value="HIU13794.1"/>
    <property type="molecule type" value="Genomic_DNA"/>
</dbReference>
<evidence type="ECO:0000259" key="17">
    <source>
        <dbReference type="PROSITE" id="PS50886"/>
    </source>
</evidence>
<dbReference type="InterPro" id="IPR012340">
    <property type="entry name" value="NA-bd_OB-fold"/>
</dbReference>
<evidence type="ECO:0000256" key="2">
    <source>
        <dbReference type="ARBA" id="ARBA00008653"/>
    </source>
</evidence>
<evidence type="ECO:0000256" key="7">
    <source>
        <dbReference type="ARBA" id="ARBA00022723"/>
    </source>
</evidence>
<sequence>MDISLNWVNRYVQCDDIEPAKLAQMVTNVGLEVEGMHALAYGTKLVVGYVKSCQMHPDSDHLHVCEVEIGDGVVSQIVCGAPNVAADMKVIVALPGCELPGGTIKQSVIRGQESNGMICSLSEIGIDARFQTEEQKAGIEILPEDAPVGQEALSYLGLKDEVLEVGLTPNRSDCMAITSFAYEVGAVLNRPVHLPEVKMTGKPGSGLEVEIQTDLCPFFGVKLVKGVKTKESPQWLKSLLMASGIKPINNVVDISNFVMLETGQPIHMYDYDKLKSKKYVIKTGFNCKETLLDGQEYDILPTDLIVSENDEIACIAGVMGADSTKIDENSTNIVIEAATFDGPTLRATARRLNLLTDASNRFIKNALNTKASPMILERCANLLVELADASEIYESVMVSHSDIPDRYIDLKTERVNHLLGTKITDEDIKDIFTRLCFSYTFENGIFHVQVPSYRNDMSMEADLIEEVARMYGYDNIPSTLPPMKMTVGKRNAHQEKTHEIRHLLADLGLHETMTYSLTSPALVNDFNMFHTTEQIALLSPLSEERSVMRQSLLPAMLQAINYNESHSQKDVSIFEFSKTYTKDQEIEQLALALTGIYHESKWQQISKPVDFYVVKGLVESILKRLGFDPTRYQFVRVESDHACLHPGRSAYLTINKKKIGFVGEIHPNMAKKYDVSPTYVAQINLTALYALGTSKVKYTPISMYPSVVRDIALVVGEKQSVGDMLQSIRKAGRAIVKKCEVFDVYQGEHVEPGMKSVAIQITFQDDKKTLRDDMINASMEAILAALEKEYKAVLRA</sequence>
<evidence type="ECO:0000256" key="5">
    <source>
        <dbReference type="ARBA" id="ARBA00022555"/>
    </source>
</evidence>
<dbReference type="InterPro" id="IPR009061">
    <property type="entry name" value="DNA-bd_dom_put_sf"/>
</dbReference>
<dbReference type="CDD" id="cd02796">
    <property type="entry name" value="tRNA_bind_bactPheRS"/>
    <property type="match status" value="1"/>
</dbReference>
<evidence type="ECO:0000256" key="10">
    <source>
        <dbReference type="ARBA" id="ARBA00022842"/>
    </source>
</evidence>
<evidence type="ECO:0000313" key="21">
    <source>
        <dbReference type="Proteomes" id="UP000824175"/>
    </source>
</evidence>
<dbReference type="Pfam" id="PF03147">
    <property type="entry name" value="FDX-ACB"/>
    <property type="match status" value="1"/>
</dbReference>
<dbReference type="PROSITE" id="PS51483">
    <property type="entry name" value="B5"/>
    <property type="match status" value="1"/>
</dbReference>
<dbReference type="GO" id="GO:0000287">
    <property type="term" value="F:magnesium ion binding"/>
    <property type="evidence" value="ECO:0007669"/>
    <property type="project" value="UniProtKB-UniRule"/>
</dbReference>
<evidence type="ECO:0000256" key="1">
    <source>
        <dbReference type="ARBA" id="ARBA00004496"/>
    </source>
</evidence>
<dbReference type="SMART" id="SM00874">
    <property type="entry name" value="B5"/>
    <property type="match status" value="1"/>
</dbReference>
<proteinExistence type="inferred from homology"/>
<organism evidence="20 21">
    <name type="scientific">Candidatus Fimiplasma intestinipullorum</name>
    <dbReference type="NCBI Taxonomy" id="2840825"/>
    <lineage>
        <taxon>Bacteria</taxon>
        <taxon>Bacillati</taxon>
        <taxon>Bacillota</taxon>
        <taxon>Clostridia</taxon>
        <taxon>Eubacteriales</taxon>
        <taxon>Candidatus Fimiplasma</taxon>
    </lineage>
</organism>
<keyword evidence="6 15" id="KW-0436">Ligase</keyword>
<dbReference type="InterPro" id="IPR004532">
    <property type="entry name" value="Phe-tRNA-ligase_IIc_bsu_bact"/>
</dbReference>
<dbReference type="SMART" id="SM00873">
    <property type="entry name" value="B3_4"/>
    <property type="match status" value="1"/>
</dbReference>
<dbReference type="Proteomes" id="UP000824175">
    <property type="component" value="Unassembled WGS sequence"/>
</dbReference>
<dbReference type="GO" id="GO:0006432">
    <property type="term" value="P:phenylalanyl-tRNA aminoacylation"/>
    <property type="evidence" value="ECO:0007669"/>
    <property type="project" value="UniProtKB-UniRule"/>
</dbReference>
<accession>A0A9D1L0I3</accession>
<dbReference type="NCBIfam" id="TIGR00472">
    <property type="entry name" value="pheT_bact"/>
    <property type="match status" value="1"/>
</dbReference>
<feature type="binding site" evidence="15">
    <location>
        <position position="465"/>
    </location>
    <ligand>
        <name>Mg(2+)</name>
        <dbReference type="ChEBI" id="CHEBI:18420"/>
        <note>shared with alpha subunit</note>
    </ligand>
</feature>
<evidence type="ECO:0000256" key="13">
    <source>
        <dbReference type="ARBA" id="ARBA00023146"/>
    </source>
</evidence>
<keyword evidence="9 15" id="KW-0067">ATP-binding</keyword>
<evidence type="ECO:0000256" key="8">
    <source>
        <dbReference type="ARBA" id="ARBA00022741"/>
    </source>
</evidence>
<dbReference type="SUPFAM" id="SSF46955">
    <property type="entry name" value="Putative DNA-binding domain"/>
    <property type="match status" value="1"/>
</dbReference>
<dbReference type="GO" id="GO:0000049">
    <property type="term" value="F:tRNA binding"/>
    <property type="evidence" value="ECO:0007669"/>
    <property type="project" value="UniProtKB-UniRule"/>
</dbReference>
<feature type="domain" description="B5" evidence="19">
    <location>
        <begin position="403"/>
        <end position="478"/>
    </location>
</feature>
<keyword evidence="7 15" id="KW-0479">Metal-binding</keyword>
<feature type="binding site" evidence="15">
    <location>
        <position position="456"/>
    </location>
    <ligand>
        <name>Mg(2+)</name>
        <dbReference type="ChEBI" id="CHEBI:18420"/>
        <note>shared with alpha subunit</note>
    </ligand>
</feature>
<dbReference type="NCBIfam" id="NF045760">
    <property type="entry name" value="YtpR"/>
    <property type="match status" value="1"/>
</dbReference>
<dbReference type="InterPro" id="IPR036690">
    <property type="entry name" value="Fdx_antiC-bd_sf"/>
</dbReference>
<feature type="domain" description="TRNA-binding" evidence="17">
    <location>
        <begin position="39"/>
        <end position="153"/>
    </location>
</feature>
<dbReference type="FunFam" id="3.30.70.380:FF:000001">
    <property type="entry name" value="Phenylalanine--tRNA ligase beta subunit"/>
    <property type="match status" value="1"/>
</dbReference>
<dbReference type="InterPro" id="IPR005146">
    <property type="entry name" value="B3/B4_tRNA-bd"/>
</dbReference>
<comment type="subcellular location">
    <subcellularLocation>
        <location evidence="1 15">Cytoplasm</location>
    </subcellularLocation>
</comment>
<feature type="binding site" evidence="15">
    <location>
        <position position="462"/>
    </location>
    <ligand>
        <name>Mg(2+)</name>
        <dbReference type="ChEBI" id="CHEBI:18420"/>
        <note>shared with alpha subunit</note>
    </ligand>
</feature>
<keyword evidence="11 16" id="KW-0694">RNA-binding</keyword>
<dbReference type="PROSITE" id="PS51447">
    <property type="entry name" value="FDX_ACB"/>
    <property type="match status" value="1"/>
</dbReference>
<dbReference type="InterPro" id="IPR033714">
    <property type="entry name" value="tRNA_bind_bactPheRS"/>
</dbReference>
<gene>
    <name evidence="15" type="primary">pheT</name>
    <name evidence="20" type="ORF">IAD15_06960</name>
</gene>
<evidence type="ECO:0000256" key="12">
    <source>
        <dbReference type="ARBA" id="ARBA00022917"/>
    </source>
</evidence>
<evidence type="ECO:0000256" key="9">
    <source>
        <dbReference type="ARBA" id="ARBA00022840"/>
    </source>
</evidence>
<evidence type="ECO:0000256" key="11">
    <source>
        <dbReference type="ARBA" id="ARBA00022884"/>
    </source>
</evidence>